<organism evidence="7 8">
    <name type="scientific">Mesorhizobium newzealandense</name>
    <dbReference type="NCBI Taxonomy" id="1300302"/>
    <lineage>
        <taxon>Bacteria</taxon>
        <taxon>Pseudomonadati</taxon>
        <taxon>Pseudomonadota</taxon>
        <taxon>Alphaproteobacteria</taxon>
        <taxon>Hyphomicrobiales</taxon>
        <taxon>Phyllobacteriaceae</taxon>
        <taxon>Mesorhizobium</taxon>
    </lineage>
</organism>
<dbReference type="PANTHER" id="PTHR33146">
    <property type="entry name" value="ENDONUCLEASE 4"/>
    <property type="match status" value="1"/>
</dbReference>
<dbReference type="Pfam" id="PF02265">
    <property type="entry name" value="S1-P1_nuclease"/>
    <property type="match status" value="1"/>
</dbReference>
<dbReference type="SUPFAM" id="SSF48537">
    <property type="entry name" value="Phospholipase C/P1 nuclease"/>
    <property type="match status" value="1"/>
</dbReference>
<keyword evidence="1" id="KW-0540">Nuclease</keyword>
<reference evidence="8" key="1">
    <citation type="journal article" date="2019" name="Int. J. Syst. Evol. Microbiol.">
        <title>The Global Catalogue of Microorganisms (GCM) 10K type strain sequencing project: providing services to taxonomists for standard genome sequencing and annotation.</title>
        <authorList>
            <consortium name="The Broad Institute Genomics Platform"/>
            <consortium name="The Broad Institute Genome Sequencing Center for Infectious Disease"/>
            <person name="Wu L."/>
            <person name="Ma J."/>
        </authorList>
    </citation>
    <scope>NUCLEOTIDE SEQUENCE [LARGE SCALE GENOMIC DNA]</scope>
    <source>
        <strain evidence="8">CGMCC 1.16225</strain>
    </source>
</reference>
<evidence type="ECO:0000313" key="8">
    <source>
        <dbReference type="Proteomes" id="UP001597405"/>
    </source>
</evidence>
<proteinExistence type="predicted"/>
<evidence type="ECO:0000256" key="2">
    <source>
        <dbReference type="ARBA" id="ARBA00022723"/>
    </source>
</evidence>
<dbReference type="InterPro" id="IPR008947">
    <property type="entry name" value="PLipase_C/P1_nuclease_dom_sf"/>
</dbReference>
<evidence type="ECO:0000256" key="6">
    <source>
        <dbReference type="ARBA" id="ARBA00023180"/>
    </source>
</evidence>
<keyword evidence="6" id="KW-0325">Glycoprotein</keyword>
<gene>
    <name evidence="7" type="ORF">ACFSOZ_23155</name>
</gene>
<keyword evidence="4" id="KW-0378">Hydrolase</keyword>
<evidence type="ECO:0000256" key="3">
    <source>
        <dbReference type="ARBA" id="ARBA00022759"/>
    </source>
</evidence>
<keyword evidence="5" id="KW-1015">Disulfide bond</keyword>
<keyword evidence="8" id="KW-1185">Reference proteome</keyword>
<evidence type="ECO:0000256" key="1">
    <source>
        <dbReference type="ARBA" id="ARBA00022722"/>
    </source>
</evidence>
<keyword evidence="2" id="KW-0479">Metal-binding</keyword>
<comment type="caution">
    <text evidence="7">The sequence shown here is derived from an EMBL/GenBank/DDBJ whole genome shotgun (WGS) entry which is preliminary data.</text>
</comment>
<dbReference type="EMBL" id="JBHUGZ010000016">
    <property type="protein sequence ID" value="MFD1985418.1"/>
    <property type="molecule type" value="Genomic_DNA"/>
</dbReference>
<dbReference type="Proteomes" id="UP001597405">
    <property type="component" value="Unassembled WGS sequence"/>
</dbReference>
<name>A0ABW4UD84_9HYPH</name>
<protein>
    <submittedName>
        <fullName evidence="7">S1/P1 nuclease</fullName>
    </submittedName>
</protein>
<dbReference type="CDD" id="cd11010">
    <property type="entry name" value="S1-P1_nuclease"/>
    <property type="match status" value="1"/>
</dbReference>
<dbReference type="PANTHER" id="PTHR33146:SF26">
    <property type="entry name" value="ENDONUCLEASE 4"/>
    <property type="match status" value="1"/>
</dbReference>
<accession>A0ABW4UD84</accession>
<evidence type="ECO:0000313" key="7">
    <source>
        <dbReference type="EMBL" id="MFD1985418.1"/>
    </source>
</evidence>
<dbReference type="InterPro" id="IPR003154">
    <property type="entry name" value="S1/P1nuclease"/>
</dbReference>
<keyword evidence="3" id="KW-0255">Endonuclease</keyword>
<evidence type="ECO:0000256" key="5">
    <source>
        <dbReference type="ARBA" id="ARBA00023157"/>
    </source>
</evidence>
<dbReference type="Gene3D" id="1.10.575.10">
    <property type="entry name" value="P1 Nuclease"/>
    <property type="match status" value="1"/>
</dbReference>
<sequence length="278" mass="30030">MKAIIIGTLLAGATCSQAWGWGQEGHAIVAEIAQRRLSATALAEVKRILGGEISMASVASWADDVRSGPHPETYNWHFVDIPLADSVYDPVSECAASSKGDCGIAEIDRAEHEITCATDPMQRRDSLRYLIHFVGDLHQPFHTVAEGNGGNDIKVMVKFGGLIKSPPKIADDNLHAVWDSTIIKQTTYAWGAYVDRLEGDWLLKHPEASVTLDPTAWTLEAHALAKDAAAGIVTGATLETPYYEKSLPIVDEQLGRAGLRLAAVLNRWLSTAPACPLP</sequence>
<dbReference type="RefSeq" id="WP_379101761.1">
    <property type="nucleotide sequence ID" value="NZ_JBHUGZ010000016.1"/>
</dbReference>
<evidence type="ECO:0000256" key="4">
    <source>
        <dbReference type="ARBA" id="ARBA00022801"/>
    </source>
</evidence>